<dbReference type="EMBL" id="KZ825346">
    <property type="protein sequence ID" value="RAH45273.1"/>
    <property type="molecule type" value="Genomic_DNA"/>
</dbReference>
<evidence type="ECO:0000313" key="2">
    <source>
        <dbReference type="Proteomes" id="UP000249057"/>
    </source>
</evidence>
<dbReference type="Proteomes" id="UP000249057">
    <property type="component" value="Unassembled WGS sequence"/>
</dbReference>
<reference evidence="1" key="1">
    <citation type="submission" date="2018-02" db="EMBL/GenBank/DDBJ databases">
        <title>The genomes of Aspergillus section Nigri reveals drivers in fungal speciation.</title>
        <authorList>
            <consortium name="DOE Joint Genome Institute"/>
            <person name="Vesth T.C."/>
            <person name="Nybo J."/>
            <person name="Theobald S."/>
            <person name="Brandl J."/>
            <person name="Frisvad J.C."/>
            <person name="Nielsen K.F."/>
            <person name="Lyhne E.K."/>
            <person name="Kogle M.E."/>
            <person name="Kuo A."/>
            <person name="Riley R."/>
            <person name="Clum A."/>
            <person name="Nolan M."/>
            <person name="Lipzen A."/>
            <person name="Salamov A."/>
            <person name="Henrissat B."/>
            <person name="Wiebenga A."/>
            <person name="De vries R.P."/>
            <person name="Grigoriev I.V."/>
            <person name="Mortensen U.H."/>
            <person name="Andersen M.R."/>
            <person name="Baker S.E."/>
        </authorList>
    </citation>
    <scope>NUCLEOTIDE SEQUENCE</scope>
    <source>
        <strain evidence="1">CBS 621.78</strain>
    </source>
</reference>
<protein>
    <submittedName>
        <fullName evidence="1">Uncharacterized protein</fullName>
    </submittedName>
</protein>
<keyword evidence="2" id="KW-1185">Reference proteome</keyword>
<gene>
    <name evidence="1" type="ORF">BO95DRAFT_432243</name>
</gene>
<proteinExistence type="predicted"/>
<evidence type="ECO:0000313" key="1">
    <source>
        <dbReference type="EMBL" id="RAH45273.1"/>
    </source>
</evidence>
<name>A0ACD1G7Y5_9EURO</name>
<accession>A0ACD1G7Y5</accession>
<sequence>MDFYDDHGKPLFSKATDKHDQDELADRSNSSCRCPPIAIVGMALRLPGGVRTTDEFWDMLINKKTGHCEIPGNRFSVDAFYSETRTHSVRTKHGYFLEEDPADFDPAFFSVPLREASRMDPQQRKLLEVVWECLESAGETSWRGKNIGCYVGVFGGDWLSLADRDPLATDRYYAIETGDFALSNRISYEYDFCGPSMTLETGCSSSMTALHEACQALCLGHCSSAIVAGTNLILSPTMMTSMSENLVISPSGMCRSFDNAADGYGRGEAVNAIYIKVLSDAVKNNDPIRAVIRATATNSDGKTPNITTPGVHSQRSLIETTYRRAGIAKLSDTGYFECHGTGTQVGDSAEVSVIAQLFGKNGIKIGSVKPNVGHSEGASGITSIIKSVLSLEKRVIPPTICRSPNRDIPFEEGKLRLPSEPTPWPQSCQERVSVNCFGIGGSNVHAIIDSYSSTVKARADETTRRENRAELLVLSASNEDSLQARIASFTEFANTNTATLSDLAYTLRDRRVHLPNRAFVIARPNDFIDASAFQISEAKDRLTILVFSGQGAQWPGMGKALMSRFIDFRTSIDEMDGILQSLPDRPDWSLADEITNEPNSRIHEAQISQPLCTAFQIGLYHVLANLGLKALYVVGHSSGEIAAAYVAGAITMRCAIILAYYRGVAAKLEQGRGSMFAVSLSSQEIGPYLREGVVIACINSPKSVTLSGDKHELERTIQYIRQQNPETLCKMLKIDVAYHSHHMMRCGRFYESLIAPHIEHPSTHMLPLASSVTCSIIEDPVELGSSYWRRNLESPVVFQGAIEAILRKEPRSQVTLEVGPHSVLSAPLKQIWREQASGQNHVYVPTILRGGKDAEIQLLETTGLLHCNGVPINFELAGSEANGKVVTGLPLYPWARGKAQWQESRVVRDWRFNGAMHHELLGSRVSEMSELEPTWRNLLSLYSVPWICDHVLQGSVVFPAAGYIAMAGEAIQQLFPATEGFAIRNLILKAPWVLEGSTIFEVITSFKPTKYSDMEDSEWYSMSVMVHDGISWTKHCQGQVRPESAARQHAERPQTHPRFVEFGSWYDALNKRGLNYGSRFRGLREISADPLALTAVASIVDDASEHDSRYFVHPTSIDHCLQLLSVAQSNGLMRRLPGLAIPASIGEIYVTHGDKHMNVHAAINPSVFEKRLGNVNMCADSHVRLSMQKVFLFTLDDDGLYNDPVVPLVARMEWSKDIDFLLSDQLLIERAPMYSGETAARVVRAMGKIAILYILNAADIVGSITPSSGHMKKWKDHITGQARNVAEGKETIFAGSQEWVFMGADKRKDLIRETLEDIKPIPQEWTVLPTMLQRVYENCEQFLLGIVSPLDVFLEDNILERYYAVTPPQQTKDFLYLLGKTNPGLRILEVGAGTGCATSEALKYLQTPDGVRLYSSYTFTDITPGFFATAADKFKDYSGLDFRTLDITKPPAEQGFELHSFDLVIASNVCFCPLRYLHMYISLLGSHNTTSEQALHVTPILQTSLKSVHDLLRPNGRLLLHELDPMLTVPLAIWIIDFLMLKCVPLWSISANDLLPDQGVFPGWWLGEEADRQQRPYVSPGRWDIELKQAGFTGSEAAVYDNQRPFHTNFTMLSRPLECKTIQRGSVHLLRSGPEGIWAQGLRRCLVQNGYCVTSGGMGEEYPSGALVVSLLDHDEPFLYNITDEAFGLLRDVVQNIGGGAILWLTHPSHLSCPDPRFGLVHGFARTMQQENDISFTVFEIDCFNFKAYSYILRLIEKMGQAKQLSCTSIDLEYALHQGDVYVSRCHWPVKGTSISPMEEKNNMCKKLDISAYGLLDTLHWCDTINPSLGDDEVEIDVLYVGLNFRDLMVAMGLVGDRCSLGFEAVGVVHQVGPQVYGFQPGDRICFTQNGLFATRAVANQSYCVKLPDGLAMEDASTMLSVYATALYSFLRVGALQAGQSVLIHSACGGVGQAAIHVCRALEAKIYATVGNEEKVQYLVDHFGFSRSNIFHSRDESFVDDLMRETNGRGVDIVLNSLAGKLLHASWRCVAPFGKMIELGKRDFLTNGILDMAPFLANRAFVGVDMLELGQQDLNTWEWLTQQFKAWYEEGKIKPIHPIRIFEAAEVSSAFRYIQKGSHIGKILVKMPGSPDELPSAPAPSACSFSPTASYLLVGGLGGLGRSVSNWMVERGAREIVYLSPSAGQSESNRLFGEELRLQGCEAIFVSGDVAVLEDVQKAITRCTKPLAGVMLLSMVLRDQTYSKMSYEDWTTCLDPKVQGAWNLHHAVQDQGLDFFVVFSSISAVNGFTGQANYAAANSFLSAFTKYRRQLGLASSILDLGPVEDVGTLRTNAKYLHTLRRNGIRMLNEQEVLLGLEVAIWQSVSHDDDLTSQNLISNPAIVGLGSTKPFTDSTIRTTWRREDPRFALYANMDLKGSRHGVENNELRTIADAIQRDPSLADDPRTRKMIILEMGRMILPQIASDDEAAQTQCESIKIDSLMAIEIKAWARRVLTLDISLVDIGKAATVGGLAVLCLEHLKARYEKG</sequence>
<organism evidence="1 2">
    <name type="scientific">Aspergillus brunneoviolaceus CBS 621.78</name>
    <dbReference type="NCBI Taxonomy" id="1450534"/>
    <lineage>
        <taxon>Eukaryota</taxon>
        <taxon>Fungi</taxon>
        <taxon>Dikarya</taxon>
        <taxon>Ascomycota</taxon>
        <taxon>Pezizomycotina</taxon>
        <taxon>Eurotiomycetes</taxon>
        <taxon>Eurotiomycetidae</taxon>
        <taxon>Eurotiales</taxon>
        <taxon>Aspergillaceae</taxon>
        <taxon>Aspergillus</taxon>
        <taxon>Aspergillus subgen. Circumdati</taxon>
    </lineage>
</organism>